<dbReference type="GO" id="GO:0005125">
    <property type="term" value="F:cytokine activity"/>
    <property type="evidence" value="ECO:0007669"/>
    <property type="project" value="InterPro"/>
</dbReference>
<dbReference type="AlphaFoldDB" id="A0AA88LMK7"/>
<comment type="caution">
    <text evidence="8">The sequence shown here is derived from an EMBL/GenBank/DDBJ whole genome shotgun (WGS) entry which is preliminary data.</text>
</comment>
<dbReference type="InterPro" id="IPR001323">
    <property type="entry name" value="EPO_TPO"/>
</dbReference>
<evidence type="ECO:0000256" key="1">
    <source>
        <dbReference type="ARBA" id="ARBA00004613"/>
    </source>
</evidence>
<dbReference type="GO" id="GO:0005179">
    <property type="term" value="F:hormone activity"/>
    <property type="evidence" value="ECO:0007669"/>
    <property type="project" value="UniProtKB-KW"/>
</dbReference>
<feature type="chain" id="PRO_5041637940" description="Thrombopoietin" evidence="7">
    <location>
        <begin position="22"/>
        <end position="177"/>
    </location>
</feature>
<dbReference type="InterPro" id="IPR009079">
    <property type="entry name" value="4_helix_cytokine-like_core"/>
</dbReference>
<evidence type="ECO:0000256" key="5">
    <source>
        <dbReference type="ARBA" id="ARBA00022729"/>
    </source>
</evidence>
<sequence length="177" mass="19475">MALRRILLLCIVASEVWDAEPKPIDFVCNRAARRAMNTVAEMDSTLSDCYGSMTLSSPIQLPCTELHVASWESKSHQEKRGEIVASLKLLTEGVTALKASSLPKCGSLLLQRLESNIHNYLLILTHLQLSGPVVSPTLSCVPRSTNSMSTFLLKYNQLILGKLERFVVGLEDACTSQ</sequence>
<dbReference type="PANTHER" id="PTHR10560:SF0">
    <property type="entry name" value="THROMBOPOIETIN"/>
    <property type="match status" value="1"/>
</dbReference>
<evidence type="ECO:0000256" key="3">
    <source>
        <dbReference type="ARBA" id="ARBA00022525"/>
    </source>
</evidence>
<evidence type="ECO:0000256" key="4">
    <source>
        <dbReference type="ARBA" id="ARBA00022702"/>
    </source>
</evidence>
<organism evidence="8 9">
    <name type="scientific">Channa striata</name>
    <name type="common">Snakehead murrel</name>
    <name type="synonym">Ophicephalus striatus</name>
    <dbReference type="NCBI Taxonomy" id="64152"/>
    <lineage>
        <taxon>Eukaryota</taxon>
        <taxon>Metazoa</taxon>
        <taxon>Chordata</taxon>
        <taxon>Craniata</taxon>
        <taxon>Vertebrata</taxon>
        <taxon>Euteleostomi</taxon>
        <taxon>Actinopterygii</taxon>
        <taxon>Neopterygii</taxon>
        <taxon>Teleostei</taxon>
        <taxon>Neoteleostei</taxon>
        <taxon>Acanthomorphata</taxon>
        <taxon>Anabantaria</taxon>
        <taxon>Anabantiformes</taxon>
        <taxon>Channoidei</taxon>
        <taxon>Channidae</taxon>
        <taxon>Channa</taxon>
    </lineage>
</organism>
<evidence type="ECO:0000256" key="6">
    <source>
        <dbReference type="ARBA" id="ARBA00023157"/>
    </source>
</evidence>
<dbReference type="GO" id="GO:0005576">
    <property type="term" value="C:extracellular region"/>
    <property type="evidence" value="ECO:0007669"/>
    <property type="project" value="UniProtKB-SubCell"/>
</dbReference>
<dbReference type="SUPFAM" id="SSF47266">
    <property type="entry name" value="4-helical cytokines"/>
    <property type="match status" value="1"/>
</dbReference>
<reference evidence="8" key="1">
    <citation type="submission" date="2023-07" db="EMBL/GenBank/DDBJ databases">
        <title>Chromosome-level Genome Assembly of Striped Snakehead (Channa striata).</title>
        <authorList>
            <person name="Liu H."/>
        </authorList>
    </citation>
    <scope>NUCLEOTIDE SEQUENCE</scope>
    <source>
        <strain evidence="8">Gz</strain>
        <tissue evidence="8">Muscle</tissue>
    </source>
</reference>
<evidence type="ECO:0000313" key="8">
    <source>
        <dbReference type="EMBL" id="KAK2822417.1"/>
    </source>
</evidence>
<dbReference type="Proteomes" id="UP001187415">
    <property type="component" value="Unassembled WGS sequence"/>
</dbReference>
<comment type="subcellular location">
    <subcellularLocation>
        <location evidence="1">Secreted</location>
    </subcellularLocation>
</comment>
<accession>A0AA88LMK7</accession>
<evidence type="ECO:0000256" key="2">
    <source>
        <dbReference type="ARBA" id="ARBA00005782"/>
    </source>
</evidence>
<keyword evidence="4" id="KW-0372">Hormone</keyword>
<feature type="signal peptide" evidence="7">
    <location>
        <begin position="1"/>
        <end position="21"/>
    </location>
</feature>
<keyword evidence="9" id="KW-1185">Reference proteome</keyword>
<dbReference type="Pfam" id="PF00758">
    <property type="entry name" value="EPO_TPO"/>
    <property type="match status" value="1"/>
</dbReference>
<dbReference type="EMBL" id="JAUPFM010000018">
    <property type="protein sequence ID" value="KAK2822417.1"/>
    <property type="molecule type" value="Genomic_DNA"/>
</dbReference>
<dbReference type="GO" id="GO:0008283">
    <property type="term" value="P:cell population proliferation"/>
    <property type="evidence" value="ECO:0007669"/>
    <property type="project" value="InterPro"/>
</dbReference>
<dbReference type="PRINTS" id="PR01485">
    <property type="entry name" value="THROMBOPTN"/>
</dbReference>
<protein>
    <recommendedName>
        <fullName evidence="10">Thrombopoietin</fullName>
    </recommendedName>
</protein>
<evidence type="ECO:0008006" key="10">
    <source>
        <dbReference type="Google" id="ProtNLM"/>
    </source>
</evidence>
<dbReference type="Gene3D" id="1.20.1250.10">
    <property type="match status" value="1"/>
</dbReference>
<gene>
    <name evidence="8" type="ORF">Q5P01_022482</name>
</gene>
<keyword evidence="5 7" id="KW-0732">Signal</keyword>
<evidence type="ECO:0000313" key="9">
    <source>
        <dbReference type="Proteomes" id="UP001187415"/>
    </source>
</evidence>
<dbReference type="InterPro" id="IPR003978">
    <property type="entry name" value="Thrombopoietin"/>
</dbReference>
<comment type="similarity">
    <text evidence="2">Belongs to the EPO/TPO family.</text>
</comment>
<dbReference type="PANTHER" id="PTHR10560">
    <property type="entry name" value="THROMBOPOIETIN"/>
    <property type="match status" value="1"/>
</dbReference>
<proteinExistence type="inferred from homology"/>
<keyword evidence="3" id="KW-0964">Secreted</keyword>
<keyword evidence="6" id="KW-1015">Disulfide bond</keyword>
<name>A0AA88LMK7_CHASR</name>
<evidence type="ECO:0000256" key="7">
    <source>
        <dbReference type="SAM" id="SignalP"/>
    </source>
</evidence>